<name>A0A7L5C050_9RHOB</name>
<dbReference type="RefSeq" id="WP_165098969.1">
    <property type="nucleotide sequence ID" value="NZ_CP049056.1"/>
</dbReference>
<dbReference type="KEGG" id="hdh:G5B40_12110"/>
<dbReference type="EMBL" id="CP049056">
    <property type="protein sequence ID" value="QIE56137.1"/>
    <property type="molecule type" value="Genomic_DNA"/>
</dbReference>
<organism evidence="1 2">
    <name type="scientific">Pikeienuella piscinae</name>
    <dbReference type="NCBI Taxonomy" id="2748098"/>
    <lineage>
        <taxon>Bacteria</taxon>
        <taxon>Pseudomonadati</taxon>
        <taxon>Pseudomonadota</taxon>
        <taxon>Alphaproteobacteria</taxon>
        <taxon>Rhodobacterales</taxon>
        <taxon>Paracoccaceae</taxon>
        <taxon>Pikeienuella</taxon>
    </lineage>
</organism>
<dbReference type="Proteomes" id="UP000503336">
    <property type="component" value="Chromosome"/>
</dbReference>
<evidence type="ECO:0000313" key="2">
    <source>
        <dbReference type="Proteomes" id="UP000503336"/>
    </source>
</evidence>
<gene>
    <name evidence="1" type="ORF">G5B40_12110</name>
</gene>
<sequence length="171" mass="18172">MSFIVDLARKPPKMEDIAYFLGAALSRPGDIPWILRREAAKRRAGRAADEGPDTLGLRGLTRSWEAALAGGVFRAPPGTGARLTVTRSLTYAPLSIVSALQTAGGVTFLDLVDDPAFPALSLEAARLGLPQAATDPERAKAARLAFIETAELSEPLRSALRQLANEPIRAA</sequence>
<evidence type="ECO:0000313" key="1">
    <source>
        <dbReference type="EMBL" id="QIE56137.1"/>
    </source>
</evidence>
<keyword evidence="2" id="KW-1185">Reference proteome</keyword>
<accession>A0A7L5C050</accession>
<proteinExistence type="predicted"/>
<dbReference type="AlphaFoldDB" id="A0A7L5C050"/>
<protein>
    <submittedName>
        <fullName evidence="1">Uncharacterized protein</fullName>
    </submittedName>
</protein>
<reference evidence="1 2" key="1">
    <citation type="submission" date="2020-02" db="EMBL/GenBank/DDBJ databases">
        <title>complete genome sequence of Rhodobacteraceae bacterium.</title>
        <authorList>
            <person name="Park J."/>
            <person name="Kim Y.-S."/>
            <person name="Kim K.-H."/>
        </authorList>
    </citation>
    <scope>NUCLEOTIDE SEQUENCE [LARGE SCALE GENOMIC DNA]</scope>
    <source>
        <strain evidence="1 2">RR4-56</strain>
    </source>
</reference>